<sequence>MPSIAVNNIAYNFYTIIALVALKSRGSRTSYFKIAKNLININNMLSNKALDSKL</sequence>
<dbReference type="EMBL" id="ML975630">
    <property type="protein sequence ID" value="KAF1828185.1"/>
    <property type="molecule type" value="Genomic_DNA"/>
</dbReference>
<reference evidence="1" key="1">
    <citation type="submission" date="2020-01" db="EMBL/GenBank/DDBJ databases">
        <authorList>
            <consortium name="DOE Joint Genome Institute"/>
            <person name="Haridas S."/>
            <person name="Albert R."/>
            <person name="Binder M."/>
            <person name="Bloem J."/>
            <person name="Labutti K."/>
            <person name="Salamov A."/>
            <person name="Andreopoulos B."/>
            <person name="Baker S.E."/>
            <person name="Barry K."/>
            <person name="Bills G."/>
            <person name="Bluhm B.H."/>
            <person name="Cannon C."/>
            <person name="Castanera R."/>
            <person name="Culley D.E."/>
            <person name="Daum C."/>
            <person name="Ezra D."/>
            <person name="Gonzalez J.B."/>
            <person name="Henrissat B."/>
            <person name="Kuo A."/>
            <person name="Liang C."/>
            <person name="Lipzen A."/>
            <person name="Lutzoni F."/>
            <person name="Magnuson J."/>
            <person name="Mondo S."/>
            <person name="Nolan M."/>
            <person name="Ohm R."/>
            <person name="Pangilinan J."/>
            <person name="Park H.-J."/>
            <person name="Ramirez L."/>
            <person name="Alfaro M."/>
            <person name="Sun H."/>
            <person name="Tritt A."/>
            <person name="Yoshinaga Y."/>
            <person name="Zwiers L.-H."/>
            <person name="Turgeon B.G."/>
            <person name="Goodwin S.B."/>
            <person name="Spatafora J.W."/>
            <person name="Crous P.W."/>
            <person name="Grigoriev I.V."/>
        </authorList>
    </citation>
    <scope>NUCLEOTIDE SEQUENCE</scope>
    <source>
        <strain evidence="1">P77</strain>
    </source>
</reference>
<gene>
    <name evidence="1" type="ORF">BDW02DRAFT_617851</name>
</gene>
<dbReference type="AlphaFoldDB" id="A0A6A5JV91"/>
<name>A0A6A5JV91_9PLEO</name>
<protein>
    <submittedName>
        <fullName evidence="1">Uncharacterized protein</fullName>
    </submittedName>
</protein>
<organism evidence="1 2">
    <name type="scientific">Decorospora gaudefroyi</name>
    <dbReference type="NCBI Taxonomy" id="184978"/>
    <lineage>
        <taxon>Eukaryota</taxon>
        <taxon>Fungi</taxon>
        <taxon>Dikarya</taxon>
        <taxon>Ascomycota</taxon>
        <taxon>Pezizomycotina</taxon>
        <taxon>Dothideomycetes</taxon>
        <taxon>Pleosporomycetidae</taxon>
        <taxon>Pleosporales</taxon>
        <taxon>Pleosporineae</taxon>
        <taxon>Pleosporaceae</taxon>
        <taxon>Decorospora</taxon>
    </lineage>
</organism>
<keyword evidence="2" id="KW-1185">Reference proteome</keyword>
<dbReference type="Proteomes" id="UP000800040">
    <property type="component" value="Unassembled WGS sequence"/>
</dbReference>
<evidence type="ECO:0000313" key="1">
    <source>
        <dbReference type="EMBL" id="KAF1828185.1"/>
    </source>
</evidence>
<evidence type="ECO:0000313" key="2">
    <source>
        <dbReference type="Proteomes" id="UP000800040"/>
    </source>
</evidence>
<accession>A0A6A5JV91</accession>
<proteinExistence type="predicted"/>